<comment type="pathway">
    <text evidence="1">Amino-acid biosynthesis; L-arginine biosynthesis; L-arginine from L-ornithine and carbamoyl phosphate: step 3/3.</text>
</comment>
<evidence type="ECO:0000256" key="4">
    <source>
        <dbReference type="ARBA" id="ARBA00023239"/>
    </source>
</evidence>
<dbReference type="PANTHER" id="PTHR43814:SF1">
    <property type="entry name" value="ARGININOSUCCINATE LYASE"/>
    <property type="match status" value="1"/>
</dbReference>
<keyword evidence="4 6" id="KW-0456">Lyase</keyword>
<evidence type="ECO:0000259" key="5">
    <source>
        <dbReference type="Pfam" id="PF00206"/>
    </source>
</evidence>
<dbReference type="Gene3D" id="1.10.40.30">
    <property type="entry name" value="Fumarase/aspartase (C-terminal domain)"/>
    <property type="match status" value="1"/>
</dbReference>
<feature type="domain" description="Fumarate lyase N-terminal" evidence="5">
    <location>
        <begin position="94"/>
        <end position="295"/>
    </location>
</feature>
<dbReference type="InterPro" id="IPR009049">
    <property type="entry name" value="Argininosuccinate_lyase"/>
</dbReference>
<dbReference type="GO" id="GO:0016829">
    <property type="term" value="F:lyase activity"/>
    <property type="evidence" value="ECO:0007669"/>
    <property type="project" value="UniProtKB-KW"/>
</dbReference>
<keyword evidence="3" id="KW-0028">Amino-acid biosynthesis</keyword>
<keyword evidence="7" id="KW-1185">Reference proteome</keyword>
<dbReference type="InterPro" id="IPR000362">
    <property type="entry name" value="Fumarate_lyase_fam"/>
</dbReference>
<comment type="caution">
    <text evidence="6">The sequence shown here is derived from an EMBL/GenBank/DDBJ whole genome shotgun (WGS) entry which is preliminary data.</text>
</comment>
<gene>
    <name evidence="6" type="ORF">GSF22_00100</name>
</gene>
<evidence type="ECO:0000256" key="1">
    <source>
        <dbReference type="ARBA" id="ARBA00004941"/>
    </source>
</evidence>
<dbReference type="InterPro" id="IPR008948">
    <property type="entry name" value="L-Aspartase-like"/>
</dbReference>
<evidence type="ECO:0000256" key="2">
    <source>
        <dbReference type="ARBA" id="ARBA00012338"/>
    </source>
</evidence>
<keyword evidence="3" id="KW-0055">Arginine biosynthesis</keyword>
<dbReference type="InterPro" id="IPR024083">
    <property type="entry name" value="Fumarase/histidase_N"/>
</dbReference>
<dbReference type="SUPFAM" id="SSF48557">
    <property type="entry name" value="L-aspartase-like"/>
    <property type="match status" value="1"/>
</dbReference>
<dbReference type="Pfam" id="PF00206">
    <property type="entry name" value="Lyase_1"/>
    <property type="match status" value="1"/>
</dbReference>
<accession>A0ABS3VIS5</accession>
<dbReference type="EMBL" id="WVUH01000001">
    <property type="protein sequence ID" value="MBO4204421.1"/>
    <property type="molecule type" value="Genomic_DNA"/>
</dbReference>
<dbReference type="Gene3D" id="1.10.275.10">
    <property type="entry name" value="Fumarase/aspartase (N-terminal domain)"/>
    <property type="match status" value="1"/>
</dbReference>
<evidence type="ECO:0000313" key="7">
    <source>
        <dbReference type="Proteomes" id="UP000823521"/>
    </source>
</evidence>
<dbReference type="RefSeq" id="WP_208810504.1">
    <property type="nucleotide sequence ID" value="NZ_WVUH01000001.1"/>
</dbReference>
<evidence type="ECO:0000256" key="3">
    <source>
        <dbReference type="ARBA" id="ARBA00022571"/>
    </source>
</evidence>
<dbReference type="PANTHER" id="PTHR43814">
    <property type="entry name" value="ARGININOSUCCINATE LYASE"/>
    <property type="match status" value="1"/>
</dbReference>
<dbReference type="EC" id="4.3.2.1" evidence="2"/>
<dbReference type="Proteomes" id="UP000823521">
    <property type="component" value="Unassembled WGS sequence"/>
</dbReference>
<proteinExistence type="predicted"/>
<dbReference type="PRINTS" id="PR00145">
    <property type="entry name" value="ARGSUCLYASE"/>
</dbReference>
<dbReference type="Gene3D" id="1.20.200.10">
    <property type="entry name" value="Fumarase/aspartase (Central domain)"/>
    <property type="match status" value="1"/>
</dbReference>
<name>A0ABS3VIS5_MICEH</name>
<organism evidence="6 7">
    <name type="scientific">Micromonospora echinofusca</name>
    <dbReference type="NCBI Taxonomy" id="47858"/>
    <lineage>
        <taxon>Bacteria</taxon>
        <taxon>Bacillati</taxon>
        <taxon>Actinomycetota</taxon>
        <taxon>Actinomycetes</taxon>
        <taxon>Micromonosporales</taxon>
        <taxon>Micromonosporaceae</taxon>
        <taxon>Micromonospora</taxon>
    </lineage>
</organism>
<dbReference type="PRINTS" id="PR00149">
    <property type="entry name" value="FUMRATELYASE"/>
</dbReference>
<protein>
    <recommendedName>
        <fullName evidence="2">argininosuccinate lyase</fullName>
        <ecNumber evidence="2">4.3.2.1</ecNumber>
    </recommendedName>
</protein>
<reference evidence="6 7" key="1">
    <citation type="submission" date="2019-12" db="EMBL/GenBank/DDBJ databases">
        <title>Whole genome sequencing of endophytic Actinobacterium Micromonospora sp. MPMI6T.</title>
        <authorList>
            <person name="Evv R."/>
            <person name="Podile A.R."/>
        </authorList>
    </citation>
    <scope>NUCLEOTIDE SEQUENCE [LARGE SCALE GENOMIC DNA]</scope>
    <source>
        <strain evidence="6 7">MPMI6</strain>
    </source>
</reference>
<dbReference type="InterPro" id="IPR022761">
    <property type="entry name" value="Fumarate_lyase_N"/>
</dbReference>
<evidence type="ECO:0000313" key="6">
    <source>
        <dbReference type="EMBL" id="MBO4204421.1"/>
    </source>
</evidence>
<sequence length="494" mass="53141">MKLTGRITALPDDVLREEILDPQFTAEARTLLPGYVAIEKVLILEYLRMGLIDPASAAALGARLGEVDQDRIVADSAGNLSDIAFAIERYVQDGPVTPPGTWHVDRSRNDLQACAQLMYARSRVVDLVGALTMLARRAAGVAAGWTRTPMPGYTHLQAAQIVTPGFYLAAFVEETLGAARQLRATHDAVNQCPLGAGAMAGQELDWDLDRMSTLLAFDRPAPHALVAVASRGWALRIAGDLSAYGVVLGRFATDLMAWASGAYGFVDLPDELAGISSAMPQKRNFPVLERIRGRSAHLSALHLDLVLGQRGTPYANMVEVSKEAGTHLPTLLTTAASVLRLATTVVGNLRFLPDRMRMLCERDHLGGFRLANLLALRAGVPWRSAQVIAGGYIAEAVSAGRSPAERDVALLRRLAEGHDLVDPGDMLSEAFDVDSGLAAKVSPGSTHPVQVERLLAEQRSALDELLAWSHARQSNVRTAMSELDRLLRGACDAV</sequence>